<dbReference type="InterPro" id="IPR050794">
    <property type="entry name" value="CPA2_transporter"/>
</dbReference>
<feature type="domain" description="Cation/H(+) antiporter C-terminal" evidence="8">
    <location>
        <begin position="225"/>
        <end position="392"/>
    </location>
</feature>
<dbReference type="Pfam" id="PF23259">
    <property type="entry name" value="CHX17_C"/>
    <property type="match status" value="1"/>
</dbReference>
<evidence type="ECO:0000256" key="6">
    <source>
        <dbReference type="SAM" id="Phobius"/>
    </source>
</evidence>
<keyword evidence="10" id="KW-1185">Reference proteome</keyword>
<dbReference type="Pfam" id="PF23256">
    <property type="entry name" value="CHX17_2nd"/>
    <property type="match status" value="1"/>
</dbReference>
<dbReference type="Proteomes" id="UP000017836">
    <property type="component" value="Unassembled WGS sequence"/>
</dbReference>
<evidence type="ECO:0000256" key="1">
    <source>
        <dbReference type="ARBA" id="ARBA00022448"/>
    </source>
</evidence>
<dbReference type="GO" id="GO:0006885">
    <property type="term" value="P:regulation of pH"/>
    <property type="evidence" value="ECO:0000318"/>
    <property type="project" value="GO_Central"/>
</dbReference>
<reference evidence="10" key="1">
    <citation type="journal article" date="2013" name="Science">
        <title>The Amborella genome and the evolution of flowering plants.</title>
        <authorList>
            <consortium name="Amborella Genome Project"/>
        </authorList>
    </citation>
    <scope>NUCLEOTIDE SEQUENCE [LARGE SCALE GENOMIC DNA]</scope>
</reference>
<organism evidence="9 10">
    <name type="scientific">Amborella trichopoda</name>
    <dbReference type="NCBI Taxonomy" id="13333"/>
    <lineage>
        <taxon>Eukaryota</taxon>
        <taxon>Viridiplantae</taxon>
        <taxon>Streptophyta</taxon>
        <taxon>Embryophyta</taxon>
        <taxon>Tracheophyta</taxon>
        <taxon>Spermatophyta</taxon>
        <taxon>Magnoliopsida</taxon>
        <taxon>Amborellales</taxon>
        <taxon>Amborellaceae</taxon>
        <taxon>Amborella</taxon>
    </lineage>
</organism>
<dbReference type="PANTHER" id="PTHR32468:SF18">
    <property type="entry name" value="CATION_H(+) ANTIPORTER 1"/>
    <property type="match status" value="1"/>
</dbReference>
<dbReference type="Gramene" id="ERN20427">
    <property type="protein sequence ID" value="ERN20427"/>
    <property type="gene ID" value="AMTR_s00068p00111100"/>
</dbReference>
<dbReference type="InterPro" id="IPR057291">
    <property type="entry name" value="CHX17_2nd"/>
</dbReference>
<proteinExistence type="predicted"/>
<keyword evidence="6" id="KW-1133">Transmembrane helix</keyword>
<evidence type="ECO:0008006" key="11">
    <source>
        <dbReference type="Google" id="ProtNLM"/>
    </source>
</evidence>
<evidence type="ECO:0000256" key="4">
    <source>
        <dbReference type="ARBA" id="ARBA00023065"/>
    </source>
</evidence>
<dbReference type="eggNOG" id="KOG1650">
    <property type="taxonomic scope" value="Eukaryota"/>
</dbReference>
<feature type="domain" description="Cation/H(+) antiporter central" evidence="7">
    <location>
        <begin position="84"/>
        <end position="215"/>
    </location>
</feature>
<gene>
    <name evidence="9" type="ORF">AMTR_s00068p00111100</name>
</gene>
<dbReference type="GO" id="GO:0012505">
    <property type="term" value="C:endomembrane system"/>
    <property type="evidence" value="ECO:0000318"/>
    <property type="project" value="GO_Central"/>
</dbReference>
<dbReference type="GO" id="GO:0098662">
    <property type="term" value="P:inorganic cation transmembrane transport"/>
    <property type="evidence" value="ECO:0000318"/>
    <property type="project" value="GO_Central"/>
</dbReference>
<evidence type="ECO:0000256" key="2">
    <source>
        <dbReference type="ARBA" id="ARBA00022538"/>
    </source>
</evidence>
<protein>
    <recommendedName>
        <fullName evidence="11">UspA domain-containing protein</fullName>
    </recommendedName>
</protein>
<keyword evidence="6" id="KW-0472">Membrane</keyword>
<dbReference type="HOGENOM" id="CLU_005126_2_0_1"/>
<feature type="region of interest" description="Disordered" evidence="5">
    <location>
        <begin position="263"/>
        <end position="291"/>
    </location>
</feature>
<keyword evidence="2" id="KW-0633">Potassium transport</keyword>
<evidence type="ECO:0000313" key="10">
    <source>
        <dbReference type="Proteomes" id="UP000017836"/>
    </source>
</evidence>
<keyword evidence="6" id="KW-0812">Transmembrane</keyword>
<evidence type="ECO:0000259" key="8">
    <source>
        <dbReference type="Pfam" id="PF23259"/>
    </source>
</evidence>
<feature type="transmembrane region" description="Helical" evidence="6">
    <location>
        <begin position="6"/>
        <end position="29"/>
    </location>
</feature>
<dbReference type="InterPro" id="IPR057290">
    <property type="entry name" value="CHX17_C"/>
</dbReference>
<keyword evidence="1" id="KW-0813">Transport</keyword>
<dbReference type="PANTHER" id="PTHR32468">
    <property type="entry name" value="CATION/H + ANTIPORTER"/>
    <property type="match status" value="1"/>
</dbReference>
<dbReference type="EMBL" id="KI392059">
    <property type="protein sequence ID" value="ERN20427.1"/>
    <property type="molecule type" value="Genomic_DNA"/>
</dbReference>
<evidence type="ECO:0000256" key="3">
    <source>
        <dbReference type="ARBA" id="ARBA00022958"/>
    </source>
</evidence>
<evidence type="ECO:0000313" key="9">
    <source>
        <dbReference type="EMBL" id="ERN20427.1"/>
    </source>
</evidence>
<dbReference type="GO" id="GO:0006813">
    <property type="term" value="P:potassium ion transport"/>
    <property type="evidence" value="ECO:0007669"/>
    <property type="project" value="UniProtKB-KW"/>
</dbReference>
<dbReference type="AlphaFoldDB" id="U5DG27"/>
<accession>U5DG27</accession>
<sequence>MIDVRIVEVVMVSSFLNSLVAALALLGIIRVNKKPNVMISTHSGMEEQSIGAELHLLVCLHNVIDVPCSINLIESCRGHGTFSLSVNTMHLIEYNERTAAQLLYRRDITHMLVGGEWKQISDAFEAYRSKVAFSMRHSTTISFFFNMYEDICGRAKEVDASMIVLPYHMLYRADGKMQVRNLAIRKLNQRVISHAPCPVGIIINRGLGGTTLRSAAHMSHNRNVLGLFFGGPSDREAVTLGGRLAEHPNISFTLVNFLFTRPNNRPEQARPRVSSNTARVRKSQQKSTPKLNSFAENEKALDQMFLDSFRGKHEKNRRVFYEERIVKTKQNLVATLQALDAECTLFIVGQGQSLAAAGLMMSTECPELGPVGDLLAHSYSSITSSVLVVIQSSSHKSFPHES</sequence>
<name>U5DG27_AMBTC</name>
<evidence type="ECO:0000259" key="7">
    <source>
        <dbReference type="Pfam" id="PF23256"/>
    </source>
</evidence>
<keyword evidence="3" id="KW-0630">Potassium</keyword>
<keyword evidence="4" id="KW-0406">Ion transport</keyword>
<evidence type="ECO:0000256" key="5">
    <source>
        <dbReference type="SAM" id="MobiDB-lite"/>
    </source>
</evidence>